<organism evidence="1 2">
    <name type="scientific">Coniophora puteana (strain RWD-64-598)</name>
    <name type="common">Brown rot fungus</name>
    <dbReference type="NCBI Taxonomy" id="741705"/>
    <lineage>
        <taxon>Eukaryota</taxon>
        <taxon>Fungi</taxon>
        <taxon>Dikarya</taxon>
        <taxon>Basidiomycota</taxon>
        <taxon>Agaricomycotina</taxon>
        <taxon>Agaricomycetes</taxon>
        <taxon>Agaricomycetidae</taxon>
        <taxon>Boletales</taxon>
        <taxon>Coniophorineae</taxon>
        <taxon>Coniophoraceae</taxon>
        <taxon>Coniophora</taxon>
    </lineage>
</organism>
<proteinExistence type="predicted"/>
<sequence length="124" mass="13633">MAQVNYAKPAPLTTPSNSVISVNITEAVANSVMLDLYKGNRQLITLTDAHKHTGHLLLKIIDTRRSRMAAHVLASFPLLRRTPSTPMPSQLVQHICAASVEVGVRSPRRRSKRLIAKGITKYPA</sequence>
<dbReference type="EMBL" id="JH711577">
    <property type="protein sequence ID" value="EIW82016.1"/>
    <property type="molecule type" value="Genomic_DNA"/>
</dbReference>
<keyword evidence="2" id="KW-1185">Reference proteome</keyword>
<reference evidence="2" key="1">
    <citation type="journal article" date="2012" name="Science">
        <title>The Paleozoic origin of enzymatic lignin decomposition reconstructed from 31 fungal genomes.</title>
        <authorList>
            <person name="Floudas D."/>
            <person name="Binder M."/>
            <person name="Riley R."/>
            <person name="Barry K."/>
            <person name="Blanchette R.A."/>
            <person name="Henrissat B."/>
            <person name="Martinez A.T."/>
            <person name="Otillar R."/>
            <person name="Spatafora J.W."/>
            <person name="Yadav J.S."/>
            <person name="Aerts A."/>
            <person name="Benoit I."/>
            <person name="Boyd A."/>
            <person name="Carlson A."/>
            <person name="Copeland A."/>
            <person name="Coutinho P.M."/>
            <person name="de Vries R.P."/>
            <person name="Ferreira P."/>
            <person name="Findley K."/>
            <person name="Foster B."/>
            <person name="Gaskell J."/>
            <person name="Glotzer D."/>
            <person name="Gorecki P."/>
            <person name="Heitman J."/>
            <person name="Hesse C."/>
            <person name="Hori C."/>
            <person name="Igarashi K."/>
            <person name="Jurgens J.A."/>
            <person name="Kallen N."/>
            <person name="Kersten P."/>
            <person name="Kohler A."/>
            <person name="Kuees U."/>
            <person name="Kumar T.K.A."/>
            <person name="Kuo A."/>
            <person name="LaButti K."/>
            <person name="Larrondo L.F."/>
            <person name="Lindquist E."/>
            <person name="Ling A."/>
            <person name="Lombard V."/>
            <person name="Lucas S."/>
            <person name="Lundell T."/>
            <person name="Martin R."/>
            <person name="McLaughlin D.J."/>
            <person name="Morgenstern I."/>
            <person name="Morin E."/>
            <person name="Murat C."/>
            <person name="Nagy L.G."/>
            <person name="Nolan M."/>
            <person name="Ohm R.A."/>
            <person name="Patyshakuliyeva A."/>
            <person name="Rokas A."/>
            <person name="Ruiz-Duenas F.J."/>
            <person name="Sabat G."/>
            <person name="Salamov A."/>
            <person name="Samejima M."/>
            <person name="Schmutz J."/>
            <person name="Slot J.C."/>
            <person name="St John F."/>
            <person name="Stenlid J."/>
            <person name="Sun H."/>
            <person name="Sun S."/>
            <person name="Syed K."/>
            <person name="Tsang A."/>
            <person name="Wiebenga A."/>
            <person name="Young D."/>
            <person name="Pisabarro A."/>
            <person name="Eastwood D.C."/>
            <person name="Martin F."/>
            <person name="Cullen D."/>
            <person name="Grigoriev I.V."/>
            <person name="Hibbett D.S."/>
        </authorList>
    </citation>
    <scope>NUCLEOTIDE SEQUENCE [LARGE SCALE GENOMIC DNA]</scope>
    <source>
        <strain evidence="2">RWD-64-598 SS2</strain>
    </source>
</reference>
<evidence type="ECO:0000313" key="2">
    <source>
        <dbReference type="Proteomes" id="UP000053558"/>
    </source>
</evidence>
<dbReference type="KEGG" id="cput:CONPUDRAFT_152906"/>
<comment type="caution">
    <text evidence="1">The sequence shown here is derived from an EMBL/GenBank/DDBJ whole genome shotgun (WGS) entry which is preliminary data.</text>
</comment>
<dbReference type="Proteomes" id="UP000053558">
    <property type="component" value="Unassembled WGS sequence"/>
</dbReference>
<dbReference type="GeneID" id="19203100"/>
<evidence type="ECO:0000313" key="1">
    <source>
        <dbReference type="EMBL" id="EIW82016.1"/>
    </source>
</evidence>
<protein>
    <submittedName>
        <fullName evidence="1">Uncharacterized protein</fullName>
    </submittedName>
</protein>
<gene>
    <name evidence="1" type="ORF">CONPUDRAFT_152906</name>
</gene>
<accession>A0A5M3MSE6</accession>
<dbReference type="AlphaFoldDB" id="A0A5M3MSE6"/>
<dbReference type="RefSeq" id="XP_007767840.1">
    <property type="nucleotide sequence ID" value="XM_007769650.1"/>
</dbReference>
<name>A0A5M3MSE6_CONPW</name>